<dbReference type="GO" id="GO:0043657">
    <property type="term" value="C:host cell"/>
    <property type="evidence" value="ECO:0007669"/>
    <property type="project" value="UniProtKB-SubCell"/>
</dbReference>
<dbReference type="AlphaFoldDB" id="A0A397SVC5"/>
<evidence type="ECO:0000256" key="1">
    <source>
        <dbReference type="ARBA" id="ARBA00004340"/>
    </source>
</evidence>
<dbReference type="GO" id="GO:0005576">
    <property type="term" value="C:extracellular region"/>
    <property type="evidence" value="ECO:0007669"/>
    <property type="project" value="UniProtKB-SubCell"/>
</dbReference>
<dbReference type="OrthoDB" id="2447909at2759"/>
<evidence type="ECO:0000313" key="6">
    <source>
        <dbReference type="Proteomes" id="UP000265703"/>
    </source>
</evidence>
<evidence type="ECO:0000259" key="4">
    <source>
        <dbReference type="Pfam" id="PF20147"/>
    </source>
</evidence>
<evidence type="ECO:0000256" key="2">
    <source>
        <dbReference type="ARBA" id="ARBA00004613"/>
    </source>
</evidence>
<dbReference type="InterPro" id="IPR045379">
    <property type="entry name" value="Crinkler_N"/>
</dbReference>
<dbReference type="PANTHER" id="PTHR33129:SF1">
    <property type="entry name" value="ATP-BINDING PROTEIN"/>
    <property type="match status" value="1"/>
</dbReference>
<feature type="domain" description="Crinkler effector protein N-terminal" evidence="4">
    <location>
        <begin position="3"/>
        <end position="110"/>
    </location>
</feature>
<dbReference type="Proteomes" id="UP000265703">
    <property type="component" value="Unassembled WGS sequence"/>
</dbReference>
<dbReference type="InterPro" id="IPR052980">
    <property type="entry name" value="Crinkler_effector"/>
</dbReference>
<dbReference type="Pfam" id="PF20147">
    <property type="entry name" value="Crinkler"/>
    <property type="match status" value="1"/>
</dbReference>
<dbReference type="EMBL" id="QKYT01000291">
    <property type="protein sequence ID" value="RIA87807.1"/>
    <property type="molecule type" value="Genomic_DNA"/>
</dbReference>
<dbReference type="PANTHER" id="PTHR33129">
    <property type="entry name" value="PROTEIN KINASE DOMAIN-CONTAINING PROTEIN-RELATED"/>
    <property type="match status" value="1"/>
</dbReference>
<protein>
    <recommendedName>
        <fullName evidence="4">Crinkler effector protein N-terminal domain-containing protein</fullName>
    </recommendedName>
</protein>
<evidence type="ECO:0000256" key="3">
    <source>
        <dbReference type="ARBA" id="ARBA00022525"/>
    </source>
</evidence>
<comment type="caution">
    <text evidence="5">The sequence shown here is derived from an EMBL/GenBank/DDBJ whole genome shotgun (WGS) entry which is preliminary data.</text>
</comment>
<reference evidence="5 6" key="1">
    <citation type="submission" date="2018-06" db="EMBL/GenBank/DDBJ databases">
        <title>Comparative genomics reveals the genomic features of Rhizophagus irregularis, R. cerebriforme, R. diaphanum and Gigaspora rosea, and their symbiotic lifestyle signature.</title>
        <authorList>
            <person name="Morin E."/>
            <person name="San Clemente H."/>
            <person name="Chen E.C.H."/>
            <person name="De La Providencia I."/>
            <person name="Hainaut M."/>
            <person name="Kuo A."/>
            <person name="Kohler A."/>
            <person name="Murat C."/>
            <person name="Tang N."/>
            <person name="Roy S."/>
            <person name="Loubradou J."/>
            <person name="Henrissat B."/>
            <person name="Grigoriev I.V."/>
            <person name="Corradi N."/>
            <person name="Roux C."/>
            <person name="Martin F.M."/>
        </authorList>
    </citation>
    <scope>NUCLEOTIDE SEQUENCE [LARGE SCALE GENOMIC DNA]</scope>
    <source>
        <strain evidence="5 6">DAOM 227022</strain>
    </source>
</reference>
<organism evidence="5 6">
    <name type="scientific">Glomus cerebriforme</name>
    <dbReference type="NCBI Taxonomy" id="658196"/>
    <lineage>
        <taxon>Eukaryota</taxon>
        <taxon>Fungi</taxon>
        <taxon>Fungi incertae sedis</taxon>
        <taxon>Mucoromycota</taxon>
        <taxon>Glomeromycotina</taxon>
        <taxon>Glomeromycetes</taxon>
        <taxon>Glomerales</taxon>
        <taxon>Glomeraceae</taxon>
        <taxon>Glomus</taxon>
    </lineage>
</organism>
<sequence>MVYCLVLGEHPREAFEVEIDRFNSISKLRDIIWEKNKDIAPSSRKPRLWKVDISNEENEKIEKLEILINTPPHEINIEKQLEGKELFTNKDLGDYFPVPILDRHIRIIVQPPLSPATTEEERLIKRQKLGDPIFGDLLEIVAHLKKGTNYQTSQRKKTHNDWTYIADAAPLPRLTAKTVVAVSPISYLEDKMYEDFAKVDNIKFCMPPWTLNELKFCRECTFSHVPEDLMMKLFDKTGGVPRYVLEMPGDLVKQHKTLSDEIIEEIVGKSIRRIEDAFLKNSRPSNAREIMFEIYVLNIFKHGGNFEIKFLQETEIMISLKHTIKQNELVKTVENMPVFKNGNKIRLFFVVPDDIYDDYKYQNYVTSRNDKVNYQDEVDDEDPNDLMFRPVKRTSSVLNSVEQWVLKIDLSL</sequence>
<keyword evidence="6" id="KW-1185">Reference proteome</keyword>
<proteinExistence type="predicted"/>
<evidence type="ECO:0000313" key="5">
    <source>
        <dbReference type="EMBL" id="RIA87807.1"/>
    </source>
</evidence>
<name>A0A397SVC5_9GLOM</name>
<gene>
    <name evidence="5" type="ORF">C1645_739830</name>
</gene>
<accession>A0A397SVC5</accession>
<comment type="subcellular location">
    <subcellularLocation>
        <location evidence="1">Host cell</location>
    </subcellularLocation>
    <subcellularLocation>
        <location evidence="2">Secreted</location>
    </subcellularLocation>
</comment>
<keyword evidence="3" id="KW-0964">Secreted</keyword>